<gene>
    <name evidence="1" type="ORF">LITE_LOCUS34232</name>
</gene>
<dbReference type="PANTHER" id="PTHR15237:SF0">
    <property type="entry name" value="CELL CYCLE CHECKPOINT CONTROL PROTEIN"/>
    <property type="match status" value="1"/>
</dbReference>
<dbReference type="GO" id="GO:0030896">
    <property type="term" value="C:checkpoint clamp complex"/>
    <property type="evidence" value="ECO:0007669"/>
    <property type="project" value="InterPro"/>
</dbReference>
<reference evidence="1" key="1">
    <citation type="submission" date="2022-08" db="EMBL/GenBank/DDBJ databases">
        <authorList>
            <person name="Gutierrez-Valencia J."/>
        </authorList>
    </citation>
    <scope>NUCLEOTIDE SEQUENCE</scope>
</reference>
<comment type="caution">
    <text evidence="1">The sequence shown here is derived from an EMBL/GenBank/DDBJ whole genome shotgun (WGS) entry which is preliminary data.</text>
</comment>
<proteinExistence type="predicted"/>
<dbReference type="GO" id="GO:0000076">
    <property type="term" value="P:DNA replication checkpoint signaling"/>
    <property type="evidence" value="ECO:0007669"/>
    <property type="project" value="TreeGrafter"/>
</dbReference>
<dbReference type="GO" id="GO:0006281">
    <property type="term" value="P:DNA repair"/>
    <property type="evidence" value="ECO:0007669"/>
    <property type="project" value="TreeGrafter"/>
</dbReference>
<dbReference type="GO" id="GO:0031573">
    <property type="term" value="P:mitotic intra-S DNA damage checkpoint signaling"/>
    <property type="evidence" value="ECO:0007669"/>
    <property type="project" value="TreeGrafter"/>
</dbReference>
<dbReference type="PANTHER" id="PTHR15237">
    <property type="entry name" value="DNA REPAIR PROTEIN RAD9"/>
    <property type="match status" value="1"/>
</dbReference>
<evidence type="ECO:0000313" key="1">
    <source>
        <dbReference type="EMBL" id="CAI0459926.1"/>
    </source>
</evidence>
<dbReference type="InterPro" id="IPR007268">
    <property type="entry name" value="Rad9/Ddc1"/>
</dbReference>
<dbReference type="AlphaFoldDB" id="A0AAV0NNL8"/>
<dbReference type="Proteomes" id="UP001154282">
    <property type="component" value="Unassembled WGS sequence"/>
</dbReference>
<sequence length="152" mass="16840">MEFSLSGNGLKTFSRCITCLARIGNELAIEASSSQVKAIIRATFSISSSSASFRCSRWRNFYFHKLTEEISQIQRACEGIVVDSLLFGSGETLKDLYQFLNGADSCSYTIQAVCAVLRTPIQSIDHLRVQLPDPDASKVQWTLECNNGKMSL</sequence>
<protein>
    <submittedName>
        <fullName evidence="1">Uncharacterized protein</fullName>
    </submittedName>
</protein>
<accession>A0AAV0NNL8</accession>
<dbReference type="EMBL" id="CAMGYJ010000008">
    <property type="protein sequence ID" value="CAI0459926.1"/>
    <property type="molecule type" value="Genomic_DNA"/>
</dbReference>
<organism evidence="1 2">
    <name type="scientific">Linum tenue</name>
    <dbReference type="NCBI Taxonomy" id="586396"/>
    <lineage>
        <taxon>Eukaryota</taxon>
        <taxon>Viridiplantae</taxon>
        <taxon>Streptophyta</taxon>
        <taxon>Embryophyta</taxon>
        <taxon>Tracheophyta</taxon>
        <taxon>Spermatophyta</taxon>
        <taxon>Magnoliopsida</taxon>
        <taxon>eudicotyledons</taxon>
        <taxon>Gunneridae</taxon>
        <taxon>Pentapetalae</taxon>
        <taxon>rosids</taxon>
        <taxon>fabids</taxon>
        <taxon>Malpighiales</taxon>
        <taxon>Linaceae</taxon>
        <taxon>Linum</taxon>
    </lineage>
</organism>
<keyword evidence="2" id="KW-1185">Reference proteome</keyword>
<name>A0AAV0NNL8_9ROSI</name>
<evidence type="ECO:0000313" key="2">
    <source>
        <dbReference type="Proteomes" id="UP001154282"/>
    </source>
</evidence>
<dbReference type="Pfam" id="PF04139">
    <property type="entry name" value="Rad9"/>
    <property type="match status" value="1"/>
</dbReference>
<dbReference type="GO" id="GO:0071479">
    <property type="term" value="P:cellular response to ionizing radiation"/>
    <property type="evidence" value="ECO:0007669"/>
    <property type="project" value="TreeGrafter"/>
</dbReference>
<dbReference type="Gene3D" id="3.70.10.10">
    <property type="match status" value="1"/>
</dbReference>